<reference evidence="2" key="1">
    <citation type="submission" date="2018-06" db="EMBL/GenBank/DDBJ databases">
        <authorList>
            <person name="Zhirakovskaya E."/>
        </authorList>
    </citation>
    <scope>NUCLEOTIDE SEQUENCE</scope>
</reference>
<dbReference type="PANTHER" id="PTHR42930">
    <property type="entry name" value="PHOSPHATE-SPECIFIC TRANSPORT SYSTEM ACCESSORY PROTEIN PHOU"/>
    <property type="match status" value="1"/>
</dbReference>
<sequence length="215" mass="23996">RSGSQSAVDEAQATLVTMLENGHDIFMTASDALFGGGKSKETKREVRSTDREINEAQAAVRRALMVHAAVNSSDLPLVLQYASIVKDAERVGDYAKNLYDLVRYGADFDTAADRDELIRYRDAVGNLILEAAAIFEATNTERAQALINKADDFLDQYDAHVKAMFTTDLSSQDAVARALYYRFLKRTTAHVMNVLTSLVQPLDRLDYYDEAKEDR</sequence>
<evidence type="ECO:0000259" key="1">
    <source>
        <dbReference type="Pfam" id="PF01895"/>
    </source>
</evidence>
<feature type="non-terminal residue" evidence="2">
    <location>
        <position position="1"/>
    </location>
</feature>
<dbReference type="InterPro" id="IPR026022">
    <property type="entry name" value="PhoU_dom"/>
</dbReference>
<protein>
    <recommendedName>
        <fullName evidence="1">PhoU domain-containing protein</fullName>
    </recommendedName>
</protein>
<dbReference type="InterPro" id="IPR028366">
    <property type="entry name" value="PhoU"/>
</dbReference>
<organism evidence="2">
    <name type="scientific">hydrothermal vent metagenome</name>
    <dbReference type="NCBI Taxonomy" id="652676"/>
    <lineage>
        <taxon>unclassified sequences</taxon>
        <taxon>metagenomes</taxon>
        <taxon>ecological metagenomes</taxon>
    </lineage>
</organism>
<dbReference type="InterPro" id="IPR038078">
    <property type="entry name" value="PhoU-like_sf"/>
</dbReference>
<feature type="domain" description="PhoU" evidence="1">
    <location>
        <begin position="17"/>
        <end position="100"/>
    </location>
</feature>
<dbReference type="Gene3D" id="1.20.58.220">
    <property type="entry name" value="Phosphate transport system protein phou homolog 2, domain 2"/>
    <property type="match status" value="1"/>
</dbReference>
<dbReference type="GO" id="GO:0030643">
    <property type="term" value="P:intracellular phosphate ion homeostasis"/>
    <property type="evidence" value="ECO:0007669"/>
    <property type="project" value="InterPro"/>
</dbReference>
<dbReference type="Pfam" id="PF01895">
    <property type="entry name" value="PhoU"/>
    <property type="match status" value="1"/>
</dbReference>
<accession>A0A3B0SF40</accession>
<dbReference type="PANTHER" id="PTHR42930:SF3">
    <property type="entry name" value="PHOSPHATE-SPECIFIC TRANSPORT SYSTEM ACCESSORY PROTEIN PHOU"/>
    <property type="match status" value="1"/>
</dbReference>
<gene>
    <name evidence="2" type="ORF">MNBD_ACTINO01-2305</name>
</gene>
<name>A0A3B0SF40_9ZZZZ</name>
<dbReference type="SUPFAM" id="SSF109755">
    <property type="entry name" value="PhoU-like"/>
    <property type="match status" value="1"/>
</dbReference>
<proteinExistence type="predicted"/>
<dbReference type="EMBL" id="UOEI01000261">
    <property type="protein sequence ID" value="VAV99566.1"/>
    <property type="molecule type" value="Genomic_DNA"/>
</dbReference>
<evidence type="ECO:0000313" key="2">
    <source>
        <dbReference type="EMBL" id="VAV99566.1"/>
    </source>
</evidence>
<dbReference type="GO" id="GO:0045936">
    <property type="term" value="P:negative regulation of phosphate metabolic process"/>
    <property type="evidence" value="ECO:0007669"/>
    <property type="project" value="InterPro"/>
</dbReference>
<dbReference type="AlphaFoldDB" id="A0A3B0SF40"/>